<comment type="caution">
    <text evidence="4">The sequence shown here is derived from an EMBL/GenBank/DDBJ whole genome shotgun (WGS) entry which is preliminary data.</text>
</comment>
<dbReference type="InterPro" id="IPR036457">
    <property type="entry name" value="PPM-type-like_dom_sf"/>
</dbReference>
<dbReference type="PANTHER" id="PTHR12320:SF1">
    <property type="entry name" value="PROTEIN PHOSPHATASE PTC7 HOMOLOG"/>
    <property type="match status" value="1"/>
</dbReference>
<evidence type="ECO:0000313" key="4">
    <source>
        <dbReference type="EMBL" id="KAB5596363.1"/>
    </source>
</evidence>
<keyword evidence="1" id="KW-0378">Hydrolase</keyword>
<dbReference type="Gene3D" id="3.60.40.10">
    <property type="entry name" value="PPM-type phosphatase domain"/>
    <property type="match status" value="1"/>
</dbReference>
<keyword evidence="1" id="KW-0479">Metal-binding</keyword>
<comment type="catalytic activity">
    <reaction evidence="1">
        <text>O-phospho-L-seryl-[protein] + H2O = L-seryl-[protein] + phosphate</text>
        <dbReference type="Rhea" id="RHEA:20629"/>
        <dbReference type="Rhea" id="RHEA-COMP:9863"/>
        <dbReference type="Rhea" id="RHEA-COMP:11604"/>
        <dbReference type="ChEBI" id="CHEBI:15377"/>
        <dbReference type="ChEBI" id="CHEBI:29999"/>
        <dbReference type="ChEBI" id="CHEBI:43474"/>
        <dbReference type="ChEBI" id="CHEBI:83421"/>
        <dbReference type="EC" id="3.1.3.16"/>
    </reaction>
</comment>
<dbReference type="SUPFAM" id="SSF81606">
    <property type="entry name" value="PP2C-like"/>
    <property type="match status" value="1"/>
</dbReference>
<evidence type="ECO:0000313" key="5">
    <source>
        <dbReference type="Proteomes" id="UP000383932"/>
    </source>
</evidence>
<dbReference type="Proteomes" id="UP000383932">
    <property type="component" value="Unassembled WGS sequence"/>
</dbReference>
<dbReference type="GO" id="GO:0004722">
    <property type="term" value="F:protein serine/threonine phosphatase activity"/>
    <property type="evidence" value="ECO:0007669"/>
    <property type="project" value="UniProtKB-EC"/>
</dbReference>
<evidence type="ECO:0000256" key="1">
    <source>
        <dbReference type="RuleBase" id="RU366020"/>
    </source>
</evidence>
<dbReference type="EMBL" id="SSOP01000002">
    <property type="protein sequence ID" value="KAB5596363.1"/>
    <property type="molecule type" value="Genomic_DNA"/>
</dbReference>
<dbReference type="InterPro" id="IPR001932">
    <property type="entry name" value="PPM-type_phosphatase-like_dom"/>
</dbReference>
<proteinExistence type="inferred from homology"/>
<comment type="catalytic activity">
    <reaction evidence="1">
        <text>O-phospho-L-threonyl-[protein] + H2O = L-threonyl-[protein] + phosphate</text>
        <dbReference type="Rhea" id="RHEA:47004"/>
        <dbReference type="Rhea" id="RHEA-COMP:11060"/>
        <dbReference type="Rhea" id="RHEA-COMP:11605"/>
        <dbReference type="ChEBI" id="CHEBI:15377"/>
        <dbReference type="ChEBI" id="CHEBI:30013"/>
        <dbReference type="ChEBI" id="CHEBI:43474"/>
        <dbReference type="ChEBI" id="CHEBI:61977"/>
        <dbReference type="EC" id="3.1.3.16"/>
    </reaction>
</comment>
<feature type="region of interest" description="Disordered" evidence="2">
    <location>
        <begin position="327"/>
        <end position="348"/>
    </location>
</feature>
<protein>
    <recommendedName>
        <fullName evidence="1">Protein phosphatase</fullName>
        <ecNumber evidence="1">3.1.3.16</ecNumber>
    </recommendedName>
</protein>
<sequence>MLLGRVNRNIIANRIRAITPFKFLPTCQSRLSHTLPRRPYEIEIGVSFAGKRRRTPARKTIGFPSDHPIAQWRDKLLRWHTKELISSSAGEDFFYVTQSIHNSGFSLGISDGIGGWSGDGVDPSLFSQGLMYFASQHAATAWAGEADFDPIQETSALGKSDRTLSPVEIMSMSYQDVLNEPLIECGSSTACIVNIDAQSGKLSAANLGDSSFSIIRSSSILHEQGPQTHYFNCPRQLAKLLPKHQSHLQITDGPEHADTFSAQLRHEDLVILSTDGLGDNVHPAEVLTLASLIRRRTADQPGANFAQKLADGLVEYAVACMHSHDKSSPFEKAARGNGFEYTGGKIDE</sequence>
<dbReference type="AlphaFoldDB" id="A0A5N5QXQ7"/>
<comment type="cofactor">
    <cofactor evidence="1">
        <name>Mn(2+)</name>
        <dbReference type="ChEBI" id="CHEBI:29035"/>
    </cofactor>
</comment>
<reference evidence="4 5" key="1">
    <citation type="journal article" date="2019" name="Fungal Biol. Biotechnol.">
        <title>Draft genome sequence of fastidious pathogen Ceratobasidium theobromae, which causes vascular-streak dieback in Theobroma cacao.</title>
        <authorList>
            <person name="Ali S.S."/>
            <person name="Asman A."/>
            <person name="Shao J."/>
            <person name="Firmansyah A.P."/>
            <person name="Susilo A.W."/>
            <person name="Rosmana A."/>
            <person name="McMahon P."/>
            <person name="Junaid M."/>
            <person name="Guest D."/>
            <person name="Kheng T.Y."/>
            <person name="Meinhardt L.W."/>
            <person name="Bailey B.A."/>
        </authorList>
    </citation>
    <scope>NUCLEOTIDE SEQUENCE [LARGE SCALE GENOMIC DNA]</scope>
    <source>
        <strain evidence="4 5">CT2</strain>
    </source>
</reference>
<dbReference type="PANTHER" id="PTHR12320">
    <property type="entry name" value="PROTEIN PHOSPHATASE 2C"/>
    <property type="match status" value="1"/>
</dbReference>
<name>A0A5N5QXQ7_9AGAM</name>
<dbReference type="PROSITE" id="PS51746">
    <property type="entry name" value="PPM_2"/>
    <property type="match status" value="1"/>
</dbReference>
<comment type="cofactor">
    <cofactor evidence="1">
        <name>Mg(2+)</name>
        <dbReference type="ChEBI" id="CHEBI:18420"/>
    </cofactor>
</comment>
<evidence type="ECO:0000259" key="3">
    <source>
        <dbReference type="PROSITE" id="PS51746"/>
    </source>
</evidence>
<dbReference type="InterPro" id="IPR039123">
    <property type="entry name" value="PPTC7"/>
</dbReference>
<dbReference type="GO" id="GO:0046872">
    <property type="term" value="F:metal ion binding"/>
    <property type="evidence" value="ECO:0007669"/>
    <property type="project" value="UniProtKB-UniRule"/>
</dbReference>
<keyword evidence="1" id="KW-0464">Manganese</keyword>
<keyword evidence="1" id="KW-0904">Protein phosphatase</keyword>
<gene>
    <name evidence="4" type="ORF">CTheo_348</name>
</gene>
<dbReference type="EC" id="3.1.3.16" evidence="1"/>
<keyword evidence="5" id="KW-1185">Reference proteome</keyword>
<evidence type="ECO:0000256" key="2">
    <source>
        <dbReference type="SAM" id="MobiDB-lite"/>
    </source>
</evidence>
<accession>A0A5N5QXQ7</accession>
<comment type="similarity">
    <text evidence="1">Belongs to the PP2C family.</text>
</comment>
<dbReference type="OrthoDB" id="60843at2759"/>
<organism evidence="4 5">
    <name type="scientific">Ceratobasidium theobromae</name>
    <dbReference type="NCBI Taxonomy" id="1582974"/>
    <lineage>
        <taxon>Eukaryota</taxon>
        <taxon>Fungi</taxon>
        <taxon>Dikarya</taxon>
        <taxon>Basidiomycota</taxon>
        <taxon>Agaricomycotina</taxon>
        <taxon>Agaricomycetes</taxon>
        <taxon>Cantharellales</taxon>
        <taxon>Ceratobasidiaceae</taxon>
        <taxon>Ceratobasidium</taxon>
    </lineage>
</organism>
<keyword evidence="1" id="KW-0460">Magnesium</keyword>
<feature type="domain" description="PPM-type phosphatase" evidence="3">
    <location>
        <begin position="60"/>
        <end position="348"/>
    </location>
</feature>